<evidence type="ECO:0000313" key="2">
    <source>
        <dbReference type="EMBL" id="CRY94131.1"/>
    </source>
</evidence>
<accession>A0A0H5PWJ8</accession>
<protein>
    <submittedName>
        <fullName evidence="2">Uncharacterized protein</fullName>
    </submittedName>
</protein>
<name>A0A0H5PWJ8_9ZZZZ</name>
<feature type="compositionally biased region" description="Polar residues" evidence="1">
    <location>
        <begin position="532"/>
        <end position="545"/>
    </location>
</feature>
<feature type="compositionally biased region" description="Basic and acidic residues" evidence="1">
    <location>
        <begin position="499"/>
        <end position="517"/>
    </location>
</feature>
<feature type="region of interest" description="Disordered" evidence="1">
    <location>
        <begin position="465"/>
        <end position="551"/>
    </location>
</feature>
<dbReference type="EMBL" id="LN852867">
    <property type="protein sequence ID" value="CRY94131.1"/>
    <property type="molecule type" value="Genomic_DNA"/>
</dbReference>
<feature type="compositionally biased region" description="Basic and acidic residues" evidence="1">
    <location>
        <begin position="468"/>
        <end position="492"/>
    </location>
</feature>
<reference evidence="2" key="1">
    <citation type="submission" date="2015-06" db="EMBL/GenBank/DDBJ databases">
        <authorList>
            <person name="Joergensen T."/>
        </authorList>
    </citation>
    <scope>NUCLEOTIDE SEQUENCE</scope>
    <source>
        <plasmid evidence="2">pRGRH0182</plasmid>
    </source>
</reference>
<dbReference type="AlphaFoldDB" id="A0A0H5PWJ8"/>
<reference evidence="2" key="2">
    <citation type="submission" date="2015-07" db="EMBL/GenBank/DDBJ databases">
        <title>Plasmids, circular viruses and viroids from rat gut.</title>
        <authorList>
            <person name="Jorgensen T.J."/>
            <person name="Hansen M.A."/>
            <person name="Xu Z."/>
            <person name="Tabak M.A."/>
            <person name="Sorensen S.J."/>
            <person name="Hansen L.H."/>
        </authorList>
    </citation>
    <scope>NUCLEOTIDE SEQUENCE</scope>
    <source>
        <plasmid evidence="2">pRGRH0182</plasmid>
    </source>
</reference>
<keyword evidence="2" id="KW-0614">Plasmid</keyword>
<organism evidence="2">
    <name type="scientific">uncultured prokaryote</name>
    <dbReference type="NCBI Taxonomy" id="198431"/>
    <lineage>
        <taxon>unclassified sequences</taxon>
        <taxon>environmental samples</taxon>
    </lineage>
</organism>
<geneLocation type="plasmid" evidence="2">
    <name>pRGRH0182</name>
</geneLocation>
<proteinExistence type="predicted"/>
<evidence type="ECO:0000256" key="1">
    <source>
        <dbReference type="SAM" id="MobiDB-lite"/>
    </source>
</evidence>
<sequence>MQFENENERLVYELTRLDKPGIPEHAVAALLELHIRKHGEGKGEKLTKAVRWDEGDLHTEHEFFWRTKNSSRPIITDDGEEVEIEYKESVFQHRRPLLEEMREPNSEHRFQSYAALMADNVPRGRIEDGKYKQRLFSHEDVRAMVALVVDVDNHAYADAATMREDLQGDIAALQMMWDNGRCGALPVPAIEDSGRGIHLWWVFKQAIPYAKDSPSDAWYRTLSEAAKARVTEITKDLAAEDDSVDLEVDECATAAYRIYNLPGSINDKTGTLRWIVNDDWNPVDVCALCAALGVAGPYDTVAKEEPSEPVKPPKKPEIKVLCKAEPKTDGTAALKPLPSVLEKPKKPAGKKIFLPSEKTRLYSAQQRVQQLVDWAALRDFRIMGYRNEWLANIVNMLYSGGGVAVTVDMLQQYNQMLAVPLDTAELSSIIKTMCNPIYKARRNSNIAKYLHMTEEEMIAIDFHANSNKTRDRERAERKATRKAEKEAQAEKKTAKKKAKADAEAAKAARVADKEKTKEKARRLLAGGASVRNVAQQTGLSKSSVQRLMKGN</sequence>